<evidence type="ECO:0000313" key="5">
    <source>
        <dbReference type="Proteomes" id="UP000722485"/>
    </source>
</evidence>
<feature type="compositionally biased region" description="Basic and acidic residues" evidence="1">
    <location>
        <begin position="222"/>
        <end position="239"/>
    </location>
</feature>
<feature type="region of interest" description="Disordered" evidence="1">
    <location>
        <begin position="317"/>
        <end position="344"/>
    </location>
</feature>
<name>A0A9P5HC75_9HYPO</name>
<dbReference type="OrthoDB" id="5215637at2759"/>
<gene>
    <name evidence="4" type="ORF">G7Z17_g4742</name>
</gene>
<dbReference type="AlphaFoldDB" id="A0A9P5HC75"/>
<evidence type="ECO:0000256" key="1">
    <source>
        <dbReference type="SAM" id="MobiDB-lite"/>
    </source>
</evidence>
<feature type="compositionally biased region" description="Basic and acidic residues" evidence="1">
    <location>
        <begin position="265"/>
        <end position="283"/>
    </location>
</feature>
<feature type="compositionally biased region" description="Basic residues" evidence="1">
    <location>
        <begin position="240"/>
        <end position="254"/>
    </location>
</feature>
<reference evidence="4" key="1">
    <citation type="submission" date="2020-03" db="EMBL/GenBank/DDBJ databases">
        <title>Draft Genome Sequence of Cylindrodendrum hubeiense.</title>
        <authorList>
            <person name="Buettner E."/>
            <person name="Kellner H."/>
        </authorList>
    </citation>
    <scope>NUCLEOTIDE SEQUENCE</scope>
    <source>
        <strain evidence="4">IHI 201604</strain>
    </source>
</reference>
<feature type="signal peptide" evidence="3">
    <location>
        <begin position="1"/>
        <end position="17"/>
    </location>
</feature>
<keyword evidence="3" id="KW-0732">Signal</keyword>
<feature type="transmembrane region" description="Helical" evidence="2">
    <location>
        <begin position="181"/>
        <end position="202"/>
    </location>
</feature>
<keyword evidence="2" id="KW-1133">Transmembrane helix</keyword>
<protein>
    <submittedName>
        <fullName evidence="4">Uncharacterized protein</fullName>
    </submittedName>
</protein>
<evidence type="ECO:0000256" key="2">
    <source>
        <dbReference type="SAM" id="Phobius"/>
    </source>
</evidence>
<keyword evidence="2" id="KW-0812">Transmembrane</keyword>
<evidence type="ECO:0000313" key="4">
    <source>
        <dbReference type="EMBL" id="KAF7551800.1"/>
    </source>
</evidence>
<feature type="chain" id="PRO_5040391388" evidence="3">
    <location>
        <begin position="18"/>
        <end position="361"/>
    </location>
</feature>
<dbReference type="EMBL" id="JAANBB010000071">
    <property type="protein sequence ID" value="KAF7551800.1"/>
    <property type="molecule type" value="Genomic_DNA"/>
</dbReference>
<proteinExistence type="predicted"/>
<evidence type="ECO:0000256" key="3">
    <source>
        <dbReference type="SAM" id="SignalP"/>
    </source>
</evidence>
<sequence>MADRLLLITGLVALAAAQCYYPDGSEASDRRYEPCGGINTTFSTCCVFSEGEECLPNGLCMHPGHYDYRAACDNRDWEGCAAICPTASSDGWVQVEECTADEYCCNTDRNGNCCEDGTDRFSLEERFATSSFNSPSISTLVAASSTATETADATKSEFTDLKSRIKRDGTPSDKKSSSTPVGLIAVGVVGGVAVMGALGIGLRAFLRRKKAALAAALADDKEIRPKPAPRSEESTNKETRRPKKARRPSGRRRTMNWVVETNAGPDHEVAEVDSRPVERRGDVKDAETSWAVEMDAGPRPWASDTRRRFSSRLGLRPAARASLSRQPNLHDAESWAGGDAATARPFPLRAARLEGWLSASR</sequence>
<comment type="caution">
    <text evidence="4">The sequence shown here is derived from an EMBL/GenBank/DDBJ whole genome shotgun (WGS) entry which is preliminary data.</text>
</comment>
<dbReference type="Proteomes" id="UP000722485">
    <property type="component" value="Unassembled WGS sequence"/>
</dbReference>
<organism evidence="4 5">
    <name type="scientific">Cylindrodendrum hubeiense</name>
    <dbReference type="NCBI Taxonomy" id="595255"/>
    <lineage>
        <taxon>Eukaryota</taxon>
        <taxon>Fungi</taxon>
        <taxon>Dikarya</taxon>
        <taxon>Ascomycota</taxon>
        <taxon>Pezizomycotina</taxon>
        <taxon>Sordariomycetes</taxon>
        <taxon>Hypocreomycetidae</taxon>
        <taxon>Hypocreales</taxon>
        <taxon>Nectriaceae</taxon>
        <taxon>Cylindrodendrum</taxon>
    </lineage>
</organism>
<feature type="region of interest" description="Disordered" evidence="1">
    <location>
        <begin position="222"/>
        <end position="283"/>
    </location>
</feature>
<keyword evidence="2" id="KW-0472">Membrane</keyword>
<accession>A0A9P5HC75</accession>
<keyword evidence="5" id="KW-1185">Reference proteome</keyword>